<feature type="transmembrane region" description="Helical" evidence="7">
    <location>
        <begin position="472"/>
        <end position="493"/>
    </location>
</feature>
<keyword evidence="11" id="KW-1185">Reference proteome</keyword>
<keyword evidence="5" id="KW-0325">Glycoprotein</keyword>
<feature type="transmembrane region" description="Helical" evidence="7">
    <location>
        <begin position="513"/>
        <end position="533"/>
    </location>
</feature>
<dbReference type="AlphaFoldDB" id="A0AAV2N3T8"/>
<feature type="region of interest" description="Disordered" evidence="6">
    <location>
        <begin position="834"/>
        <end position="872"/>
    </location>
</feature>
<dbReference type="PANTHER" id="PTHR24060">
    <property type="entry name" value="METABOTROPIC GLUTAMATE RECEPTOR"/>
    <property type="match status" value="1"/>
</dbReference>
<keyword evidence="4 7" id="KW-0472">Membrane</keyword>
<gene>
    <name evidence="10" type="ORF">LPLAT_LOCUS572</name>
</gene>
<sequence>MTIKNSFLLNIVLLTLSKSEQILCSENNTLLETMGDAILTVFVDANYGQYCNISSSKGLQQISTALDVVRTLNKYDYVPGVKLGVRVLDTCHDKIIVFKQVLRVILEQNCAPNYEMGVLVPSQYSSMMNFFHDYDDLPIVAYEERNFTMPTIDILAHYLSTEYEVIDLVHTNVSSVHERFLEVTRDVGVCVKRHDKRVDDDRNENVTEAVIVAIGERDDIQRWLGESEDSKDIRRTTWLLLPLDNSDIDDLIPPGSYVIKPKTSGFDLDKFSNVNEFLEKTEDSMNDSPYLLDIGKAIIELAEVFQEVRRGGCPIDDGDDKNHEENCIMTQFRPQSQREIRDSDVYKVLRMQLSSHSVRYAVAMKTQHELVDVALYEIEVSELRVLPAKTTSGMPGLCLENLVGNCKNCTNFQKRSEERKVITKDIIDRNVLKNSVYVPIFLIAIVCGTLACCVIVILIVRRFARKETFDGNPTFTFVLVLANTFTLLTALPFCLTDDYFGAENLNARKILHTALAFGFTFSIMLSRALFLALSVNDVFVAHLNGYLHSLMAFFMSGVQIAMSVTYFILNTKNSAVVARSLIFIALLGYDIFLLISLFVASCFITQIQRNYYEGKCFFGTAIGLLVVWAVWLICFMVMQSENRDTVVSFGIIGTAYSIILGILIPKIYYMITYPLRRKDLGQRFNLPVNLPTDSIVRQSRSSYEYVHPVRENQILRMSTYSDYYGNPNPSSKRLDRCESPHHREMSGYGNHGFQAEMKEIDAVHIAPRICIESLRNLEVASNDVIYAQPRIYRSQRVVLREESNAEMCICDRDNSSPTLRIYNEIYPMRYASPTNMISEQRIDEEDENEDEENEEEQKDRREDEDLSRVTRL</sequence>
<feature type="transmembrane region" description="Helical" evidence="7">
    <location>
        <begin position="545"/>
        <end position="569"/>
    </location>
</feature>
<evidence type="ECO:0000313" key="10">
    <source>
        <dbReference type="EMBL" id="CAL1673758.1"/>
    </source>
</evidence>
<evidence type="ECO:0000256" key="6">
    <source>
        <dbReference type="SAM" id="MobiDB-lite"/>
    </source>
</evidence>
<evidence type="ECO:0000256" key="8">
    <source>
        <dbReference type="SAM" id="SignalP"/>
    </source>
</evidence>
<reference evidence="10 11" key="1">
    <citation type="submission" date="2024-04" db="EMBL/GenBank/DDBJ databases">
        <authorList>
            <consortium name="Molecular Ecology Group"/>
        </authorList>
    </citation>
    <scope>NUCLEOTIDE SEQUENCE [LARGE SCALE GENOMIC DNA]</scope>
</reference>
<dbReference type="GO" id="GO:0004930">
    <property type="term" value="F:G protein-coupled receptor activity"/>
    <property type="evidence" value="ECO:0007669"/>
    <property type="project" value="InterPro"/>
</dbReference>
<feature type="domain" description="G-protein coupled receptors family 3 profile" evidence="9">
    <location>
        <begin position="582"/>
        <end position="676"/>
    </location>
</feature>
<organism evidence="10 11">
    <name type="scientific">Lasius platythorax</name>
    <dbReference type="NCBI Taxonomy" id="488582"/>
    <lineage>
        <taxon>Eukaryota</taxon>
        <taxon>Metazoa</taxon>
        <taxon>Ecdysozoa</taxon>
        <taxon>Arthropoda</taxon>
        <taxon>Hexapoda</taxon>
        <taxon>Insecta</taxon>
        <taxon>Pterygota</taxon>
        <taxon>Neoptera</taxon>
        <taxon>Endopterygota</taxon>
        <taxon>Hymenoptera</taxon>
        <taxon>Apocrita</taxon>
        <taxon>Aculeata</taxon>
        <taxon>Formicoidea</taxon>
        <taxon>Formicidae</taxon>
        <taxon>Formicinae</taxon>
        <taxon>Lasius</taxon>
        <taxon>Lasius</taxon>
    </lineage>
</organism>
<feature type="transmembrane region" description="Helical" evidence="7">
    <location>
        <begin position="646"/>
        <end position="669"/>
    </location>
</feature>
<protein>
    <recommendedName>
        <fullName evidence="9">G-protein coupled receptors family 3 profile domain-containing protein</fullName>
    </recommendedName>
</protein>
<evidence type="ECO:0000256" key="1">
    <source>
        <dbReference type="ARBA" id="ARBA00004141"/>
    </source>
</evidence>
<feature type="compositionally biased region" description="Acidic residues" evidence="6">
    <location>
        <begin position="842"/>
        <end position="856"/>
    </location>
</feature>
<accession>A0AAV2N3T8</accession>
<evidence type="ECO:0000256" key="5">
    <source>
        <dbReference type="ARBA" id="ARBA00023180"/>
    </source>
</evidence>
<evidence type="ECO:0000256" key="2">
    <source>
        <dbReference type="ARBA" id="ARBA00022692"/>
    </source>
</evidence>
<dbReference type="PROSITE" id="PS50259">
    <property type="entry name" value="G_PROTEIN_RECEP_F3_4"/>
    <property type="match status" value="1"/>
</dbReference>
<feature type="compositionally biased region" description="Basic and acidic residues" evidence="6">
    <location>
        <begin position="857"/>
        <end position="872"/>
    </location>
</feature>
<feature type="transmembrane region" description="Helical" evidence="7">
    <location>
        <begin position="616"/>
        <end position="640"/>
    </location>
</feature>
<feature type="signal peptide" evidence="8">
    <location>
        <begin position="1"/>
        <end position="24"/>
    </location>
</feature>
<evidence type="ECO:0000256" key="4">
    <source>
        <dbReference type="ARBA" id="ARBA00023136"/>
    </source>
</evidence>
<name>A0AAV2N3T8_9HYME</name>
<evidence type="ECO:0000256" key="3">
    <source>
        <dbReference type="ARBA" id="ARBA00022989"/>
    </source>
</evidence>
<keyword evidence="2 7" id="KW-0812">Transmembrane</keyword>
<dbReference type="Pfam" id="PF00003">
    <property type="entry name" value="7tm_3"/>
    <property type="match status" value="1"/>
</dbReference>
<feature type="chain" id="PRO_5043752186" description="G-protein coupled receptors family 3 profile domain-containing protein" evidence="8">
    <location>
        <begin position="25"/>
        <end position="872"/>
    </location>
</feature>
<feature type="transmembrane region" description="Helical" evidence="7">
    <location>
        <begin position="436"/>
        <end position="460"/>
    </location>
</feature>
<evidence type="ECO:0000259" key="9">
    <source>
        <dbReference type="PROSITE" id="PS50259"/>
    </source>
</evidence>
<dbReference type="CDD" id="cd15042">
    <property type="entry name" value="7tmC_Boss"/>
    <property type="match status" value="1"/>
</dbReference>
<evidence type="ECO:0000256" key="7">
    <source>
        <dbReference type="SAM" id="Phobius"/>
    </source>
</evidence>
<dbReference type="Proteomes" id="UP001497644">
    <property type="component" value="Chromosome 1"/>
</dbReference>
<comment type="subcellular location">
    <subcellularLocation>
        <location evidence="1">Membrane</location>
        <topology evidence="1">Multi-pass membrane protein</topology>
    </subcellularLocation>
</comment>
<dbReference type="EMBL" id="OZ034824">
    <property type="protein sequence ID" value="CAL1673758.1"/>
    <property type="molecule type" value="Genomic_DNA"/>
</dbReference>
<proteinExistence type="predicted"/>
<dbReference type="GO" id="GO:0016020">
    <property type="term" value="C:membrane"/>
    <property type="evidence" value="ECO:0007669"/>
    <property type="project" value="UniProtKB-SubCell"/>
</dbReference>
<keyword evidence="8" id="KW-0732">Signal</keyword>
<keyword evidence="3 7" id="KW-1133">Transmembrane helix</keyword>
<dbReference type="InterPro" id="IPR017978">
    <property type="entry name" value="GPCR_3_C"/>
</dbReference>
<feature type="transmembrane region" description="Helical" evidence="7">
    <location>
        <begin position="581"/>
        <end position="604"/>
    </location>
</feature>
<dbReference type="InterPro" id="IPR050726">
    <property type="entry name" value="mGluR"/>
</dbReference>
<evidence type="ECO:0000313" key="11">
    <source>
        <dbReference type="Proteomes" id="UP001497644"/>
    </source>
</evidence>
<dbReference type="Gene3D" id="3.40.50.2300">
    <property type="match status" value="1"/>
</dbReference>